<keyword evidence="9" id="KW-1185">Reference proteome</keyword>
<evidence type="ECO:0000256" key="5">
    <source>
        <dbReference type="ARBA" id="ARBA00023070"/>
    </source>
</evidence>
<dbReference type="SUPFAM" id="SSF51905">
    <property type="entry name" value="FAD/NAD(P)-binding domain"/>
    <property type="match status" value="1"/>
</dbReference>
<dbReference type="GO" id="GO:0009851">
    <property type="term" value="P:auxin biosynthetic process"/>
    <property type="evidence" value="ECO:0007669"/>
    <property type="project" value="UniProtKB-KW"/>
</dbReference>
<comment type="similarity">
    <text evidence="2">Belongs to the tryptophan 2-monooxygenase family.</text>
</comment>
<evidence type="ECO:0000313" key="8">
    <source>
        <dbReference type="EMBL" id="SLN61266.1"/>
    </source>
</evidence>
<comment type="pathway">
    <text evidence="1">Plant hormone metabolism; auxin biosynthesis.</text>
</comment>
<dbReference type="AlphaFoldDB" id="A0A1X6ZUD2"/>
<dbReference type="Proteomes" id="UP000193061">
    <property type="component" value="Unassembled WGS sequence"/>
</dbReference>
<proteinExistence type="inferred from homology"/>
<evidence type="ECO:0000259" key="7">
    <source>
        <dbReference type="Pfam" id="PF01593"/>
    </source>
</evidence>
<feature type="domain" description="Amine oxidase" evidence="7">
    <location>
        <begin position="157"/>
        <end position="378"/>
    </location>
</feature>
<dbReference type="InterPro" id="IPR002937">
    <property type="entry name" value="Amino_oxidase"/>
</dbReference>
<gene>
    <name evidence="8" type="ORF">ROA7450_03166</name>
</gene>
<dbReference type="GO" id="GO:0050361">
    <property type="term" value="F:tryptophan 2-monooxygenase activity"/>
    <property type="evidence" value="ECO:0007669"/>
    <property type="project" value="UniProtKB-EC"/>
</dbReference>
<evidence type="ECO:0000313" key="9">
    <source>
        <dbReference type="Proteomes" id="UP000193061"/>
    </source>
</evidence>
<dbReference type="PANTHER" id="PTHR10742:SF410">
    <property type="entry name" value="LYSINE-SPECIFIC HISTONE DEMETHYLASE 2"/>
    <property type="match status" value="1"/>
</dbReference>
<evidence type="ECO:0000256" key="2">
    <source>
        <dbReference type="ARBA" id="ARBA00005833"/>
    </source>
</evidence>
<evidence type="ECO:0000256" key="1">
    <source>
        <dbReference type="ARBA" id="ARBA00004814"/>
    </source>
</evidence>
<dbReference type="EMBL" id="FWFX01000011">
    <property type="protein sequence ID" value="SLN61266.1"/>
    <property type="molecule type" value="Genomic_DNA"/>
</dbReference>
<dbReference type="SUPFAM" id="SSF54373">
    <property type="entry name" value="FAD-linked reductases, C-terminal domain"/>
    <property type="match status" value="1"/>
</dbReference>
<dbReference type="PANTHER" id="PTHR10742">
    <property type="entry name" value="FLAVIN MONOAMINE OXIDASE"/>
    <property type="match status" value="1"/>
</dbReference>
<dbReference type="RefSeq" id="WP_085806837.1">
    <property type="nucleotide sequence ID" value="NZ_FWFX01000011.1"/>
</dbReference>
<dbReference type="Gene3D" id="3.50.50.60">
    <property type="entry name" value="FAD/NAD(P)-binding domain"/>
    <property type="match status" value="2"/>
</dbReference>
<name>A0A1X6ZUD2_9RHOB</name>
<sequence>MERRDFLAMAALLGFSTLATPNVLQASTSRRVIVIGAGAAGLTAGYCLRQRGMDFQILEASNTFGGRMKRNLGFADFPLPMGAEWLHVSPRIFKQIVGNRAVNVALPTVGYKRDDSFAHWDGNVLKRSRMGGETDRKFVNSSWLDFFEQYIFPAISDRIQFQNPVTVIDTSGARAFVQTRSGETFTADDIIVTAPLKMLQERRISFVPPLPRSKSNAINRAKVWDGYKAFLEFNASFYPAYTEVKVTPKSAGQLGFYDAAYGQNTQRHILGVFAVGSAAKPYLGLPEAATARKILGRLDEIFDRAATPKFRKIVTQDWSNEPFIGGAYLQDHENWKRVRQLGNPVGPHLHFAGEAYTDGEDWGSVHAAALAAKKVVDRM</sequence>
<dbReference type="EC" id="1.13.12.3" evidence="3"/>
<keyword evidence="5" id="KW-0073">Auxin biosynthesis</keyword>
<dbReference type="OrthoDB" id="9790035at2"/>
<dbReference type="InterPro" id="IPR050281">
    <property type="entry name" value="Flavin_monoamine_oxidase"/>
</dbReference>
<protein>
    <recommendedName>
        <fullName evidence="4">Tryptophan 2-monooxygenase</fullName>
        <ecNumber evidence="3">1.13.12.3</ecNumber>
    </recommendedName>
</protein>
<evidence type="ECO:0000256" key="3">
    <source>
        <dbReference type="ARBA" id="ARBA00012535"/>
    </source>
</evidence>
<reference evidence="8 9" key="1">
    <citation type="submission" date="2017-03" db="EMBL/GenBank/DDBJ databases">
        <authorList>
            <person name="Afonso C.L."/>
            <person name="Miller P.J."/>
            <person name="Scott M.A."/>
            <person name="Spackman E."/>
            <person name="Goraichik I."/>
            <person name="Dimitrov K.M."/>
            <person name="Suarez D.L."/>
            <person name="Swayne D.E."/>
        </authorList>
    </citation>
    <scope>NUCLEOTIDE SEQUENCE [LARGE SCALE GENOMIC DNA]</scope>
    <source>
        <strain evidence="8 9">CECT 7450</strain>
    </source>
</reference>
<dbReference type="InterPro" id="IPR036188">
    <property type="entry name" value="FAD/NAD-bd_sf"/>
</dbReference>
<evidence type="ECO:0000256" key="6">
    <source>
        <dbReference type="ARBA" id="ARBA00047321"/>
    </source>
</evidence>
<dbReference type="Pfam" id="PF13450">
    <property type="entry name" value="NAD_binding_8"/>
    <property type="match status" value="1"/>
</dbReference>
<organism evidence="8 9">
    <name type="scientific">Roseovarius albus</name>
    <dbReference type="NCBI Taxonomy" id="1247867"/>
    <lineage>
        <taxon>Bacteria</taxon>
        <taxon>Pseudomonadati</taxon>
        <taxon>Pseudomonadota</taxon>
        <taxon>Alphaproteobacteria</taxon>
        <taxon>Rhodobacterales</taxon>
        <taxon>Roseobacteraceae</taxon>
        <taxon>Roseovarius</taxon>
    </lineage>
</organism>
<comment type="catalytic activity">
    <reaction evidence="6">
        <text>L-tryptophan + O2 = indole-3-acetamide + CO2 + H2O</text>
        <dbReference type="Rhea" id="RHEA:16165"/>
        <dbReference type="ChEBI" id="CHEBI:15377"/>
        <dbReference type="ChEBI" id="CHEBI:15379"/>
        <dbReference type="ChEBI" id="CHEBI:16031"/>
        <dbReference type="ChEBI" id="CHEBI:16526"/>
        <dbReference type="ChEBI" id="CHEBI:57912"/>
        <dbReference type="EC" id="1.13.12.3"/>
    </reaction>
</comment>
<dbReference type="Pfam" id="PF01593">
    <property type="entry name" value="Amino_oxidase"/>
    <property type="match status" value="1"/>
</dbReference>
<evidence type="ECO:0000256" key="4">
    <source>
        <dbReference type="ARBA" id="ARBA00017871"/>
    </source>
</evidence>
<accession>A0A1X6ZUD2</accession>